<evidence type="ECO:0000256" key="1">
    <source>
        <dbReference type="SAM" id="MobiDB-lite"/>
    </source>
</evidence>
<dbReference type="RefSeq" id="WP_350245073.1">
    <property type="nucleotide sequence ID" value="NZ_CP158299.1"/>
</dbReference>
<feature type="region of interest" description="Disordered" evidence="1">
    <location>
        <begin position="54"/>
        <end position="77"/>
    </location>
</feature>
<accession>A0AAU7UEY6</accession>
<dbReference type="KEGG" id="dsc:ABOD76_11900"/>
<protein>
    <recommendedName>
        <fullName evidence="3">Secreted protein</fullName>
    </recommendedName>
</protein>
<sequence>MVLAVFLNHAMAGPRAPLYVALVHSGQAIVLEHGLRDGQLRIHGDREIEAGECGRRVPNSGEIRTGGPPGDRSQHIC</sequence>
<reference evidence="2" key="1">
    <citation type="submission" date="2024-06" db="EMBL/GenBank/DDBJ databases">
        <title>Draft Genome Sequence of Deinococcus sonorensis Type Strain KR-87, a Biofilm Producing Representative of the Genus Deinococcus.</title>
        <authorList>
            <person name="Boren L.S."/>
            <person name="Grosso R.A."/>
            <person name="Hugenberg-Cox A.N."/>
            <person name="Hill J.T.E."/>
            <person name="Albert C.M."/>
            <person name="Tuohy J.M."/>
        </authorList>
    </citation>
    <scope>NUCLEOTIDE SEQUENCE</scope>
    <source>
        <strain evidence="2">KR-87</strain>
    </source>
</reference>
<evidence type="ECO:0000313" key="2">
    <source>
        <dbReference type="EMBL" id="XBV86976.1"/>
    </source>
</evidence>
<proteinExistence type="predicted"/>
<name>A0AAU7UEY6_9DEIO</name>
<dbReference type="EMBL" id="CP158299">
    <property type="protein sequence ID" value="XBV86976.1"/>
    <property type="molecule type" value="Genomic_DNA"/>
</dbReference>
<organism evidence="2">
    <name type="scientific">Deinococcus sonorensis KR-87</name>
    <dbReference type="NCBI Taxonomy" id="694439"/>
    <lineage>
        <taxon>Bacteria</taxon>
        <taxon>Thermotogati</taxon>
        <taxon>Deinococcota</taxon>
        <taxon>Deinococci</taxon>
        <taxon>Deinococcales</taxon>
        <taxon>Deinococcaceae</taxon>
        <taxon>Deinococcus</taxon>
    </lineage>
</organism>
<dbReference type="AlphaFoldDB" id="A0AAU7UEY6"/>
<gene>
    <name evidence="2" type="ORF">ABOD76_11900</name>
</gene>
<evidence type="ECO:0008006" key="3">
    <source>
        <dbReference type="Google" id="ProtNLM"/>
    </source>
</evidence>